<dbReference type="SUPFAM" id="SSF52467">
    <property type="entry name" value="DHS-like NAD/FAD-binding domain"/>
    <property type="match status" value="1"/>
</dbReference>
<reference evidence="2 4" key="3">
    <citation type="journal article" date="2022" name="BMC Genomics">
        <title>Comparative genome analysis of mycobacteria focusing on tRNA and non-coding RNA.</title>
        <authorList>
            <person name="Behra P.R.K."/>
            <person name="Pettersson B.M.F."/>
            <person name="Ramesh M."/>
            <person name="Das S."/>
            <person name="Dasgupta S."/>
            <person name="Kirsebom L.A."/>
        </authorList>
    </citation>
    <scope>NUCLEOTIDE SEQUENCE [LARGE SCALE GENOMIC DNA]</scope>
    <source>
        <strain evidence="2 4">DSM 44677</strain>
    </source>
</reference>
<dbReference type="Proteomes" id="UP000466683">
    <property type="component" value="Chromosome"/>
</dbReference>
<dbReference type="EMBL" id="CP060016">
    <property type="protein sequence ID" value="UNB98832.1"/>
    <property type="molecule type" value="Genomic_DNA"/>
</dbReference>
<keyword evidence="3" id="KW-1185">Reference proteome</keyword>
<sequence>MGGHLFIINGDLNKIACDAVLLPTDSAFTIEPKWNGLIEGYSDEVPSTWDGHKVIPLGRRHKKPRVWLGNVGQYGEQSEFSAVSRTVEEFVEHAAAEAKSTPKPDRIYEWPLPRLAVNVVGSGKGGGRGKKGELTLGLVELLTRVAREHAVDIILVTRGDRAYAAAQWARRKFLGGARERDTWPLRDDLISEAEALAEDAKERQLVLFVGVGVSAGAGVDTWKGLLENLAVVAQFTDAQRELLKSKDLRDQATLIQSALPETSGSFKKRVADRIRDRQHYSLVHGLLASLPSKEAVTTNFDELFEDAVGRDAIAVLPKDPRKTDGRLLLKLHGSVDRHDDMILTRADYLRMPRQYGALMGLVQGLLMMRKMVFVGYSLSDEDFHDLLDEVRAGRGNDTTELGRGTVLTLRDDHLERQLWENDLNTVPLVAGDEYEDDLPGAARQLELFLDLVGYLAVPAAAFFLDESYADLTESESELIEPLDELVKLTAKSEKHTVGAQVREFLTKLGADYESAPVAAEANRPPTRPVARH</sequence>
<dbReference type="Gene3D" id="3.40.50.1220">
    <property type="entry name" value="TPP-binding domain"/>
    <property type="match status" value="1"/>
</dbReference>
<evidence type="ECO:0000313" key="4">
    <source>
        <dbReference type="Proteomes" id="UP001162885"/>
    </source>
</evidence>
<evidence type="ECO:0000313" key="3">
    <source>
        <dbReference type="Proteomes" id="UP000466683"/>
    </source>
</evidence>
<dbReference type="Proteomes" id="UP001162885">
    <property type="component" value="Chromosome"/>
</dbReference>
<dbReference type="RefSeq" id="WP_077742336.1">
    <property type="nucleotide sequence ID" value="NZ_AP022579.1"/>
</dbReference>
<dbReference type="Pfam" id="PF13289">
    <property type="entry name" value="SIR2_2"/>
    <property type="match status" value="1"/>
</dbReference>
<name>A0AAX2ZTR6_9MYCO</name>
<evidence type="ECO:0000313" key="2">
    <source>
        <dbReference type="EMBL" id="UNB98832.1"/>
    </source>
</evidence>
<dbReference type="AlphaFoldDB" id="A0AAX2ZTR6"/>
<evidence type="ECO:0000313" key="1">
    <source>
        <dbReference type="EMBL" id="BBX88396.1"/>
    </source>
</evidence>
<accession>A0AAX2ZTR6</accession>
<reference evidence="1" key="2">
    <citation type="submission" date="2020-02" db="EMBL/GenBank/DDBJ databases">
        <authorList>
            <person name="Matsumoto Y."/>
            <person name="Kinjo T."/>
            <person name="Motooka D."/>
            <person name="Nabeya D."/>
            <person name="Jung N."/>
            <person name="Uechi K."/>
            <person name="Horii T."/>
            <person name="Iida T."/>
            <person name="Fujita J."/>
            <person name="Nakamura S."/>
        </authorList>
    </citation>
    <scope>NUCLEOTIDE SEQUENCE</scope>
    <source>
        <strain evidence="1">JCM 15653</strain>
    </source>
</reference>
<reference evidence="1 3" key="1">
    <citation type="journal article" date="2019" name="Emerg. Microbes Infect.">
        <title>Comprehensive subspecies identification of 175 nontuberculous mycobacteria species based on 7547 genomic profiles.</title>
        <authorList>
            <person name="Matsumoto Y."/>
            <person name="Kinjo T."/>
            <person name="Motooka D."/>
            <person name="Nabeya D."/>
            <person name="Jung N."/>
            <person name="Uechi K."/>
            <person name="Horii T."/>
            <person name="Iida T."/>
            <person name="Fujita J."/>
            <person name="Nakamura S."/>
        </authorList>
    </citation>
    <scope>NUCLEOTIDE SEQUENCE [LARGE SCALE GENOMIC DNA]</scope>
    <source>
        <strain evidence="1 3">JCM 15653</strain>
    </source>
</reference>
<protein>
    <submittedName>
        <fullName evidence="2">SIR2 family protein</fullName>
    </submittedName>
</protein>
<dbReference type="EMBL" id="AP022579">
    <property type="protein sequence ID" value="BBX88396.1"/>
    <property type="molecule type" value="Genomic_DNA"/>
</dbReference>
<gene>
    <name evidence="2" type="ORF">H5U98_25550</name>
    <name evidence="1" type="ORF">MBOE_00450</name>
</gene>
<organism evidence="2 4">
    <name type="scientific">Mycolicibacterium boenickei</name>
    <dbReference type="NCBI Taxonomy" id="146017"/>
    <lineage>
        <taxon>Bacteria</taxon>
        <taxon>Bacillati</taxon>
        <taxon>Actinomycetota</taxon>
        <taxon>Actinomycetes</taxon>
        <taxon>Mycobacteriales</taxon>
        <taxon>Mycobacteriaceae</taxon>
        <taxon>Mycolicibacterium</taxon>
    </lineage>
</organism>
<dbReference type="InterPro" id="IPR029035">
    <property type="entry name" value="DHS-like_NAD/FAD-binding_dom"/>
</dbReference>
<proteinExistence type="predicted"/>